<protein>
    <submittedName>
        <fullName evidence="1">Uncharacterized protein</fullName>
    </submittedName>
</protein>
<evidence type="ECO:0000313" key="2">
    <source>
        <dbReference type="Proteomes" id="UP000190105"/>
    </source>
</evidence>
<name>A0A1T4XAT1_9CLOT</name>
<organism evidence="1 2">
    <name type="scientific">Caloramator quimbayensis</name>
    <dbReference type="NCBI Taxonomy" id="1147123"/>
    <lineage>
        <taxon>Bacteria</taxon>
        <taxon>Bacillati</taxon>
        <taxon>Bacillota</taxon>
        <taxon>Clostridia</taxon>
        <taxon>Eubacteriales</taxon>
        <taxon>Clostridiaceae</taxon>
        <taxon>Caloramator</taxon>
    </lineage>
</organism>
<accession>A0A1T4XAT1</accession>
<dbReference type="RefSeq" id="WP_078696207.1">
    <property type="nucleotide sequence ID" value="NZ_FUYH01000007.1"/>
</dbReference>
<proteinExistence type="predicted"/>
<sequence>MKNQMQIVELKKYVNKIYNNMNNNTVDFNLFIKVIDNIFCIANNISDENDINYLNEKLSDMLNAFEEKDYDMFLDILSYEIIPMFEEV</sequence>
<gene>
    <name evidence="1" type="ORF">SAMN05443428_10756</name>
</gene>
<dbReference type="Proteomes" id="UP000190105">
    <property type="component" value="Unassembled WGS sequence"/>
</dbReference>
<dbReference type="STRING" id="1147123.SAMN05443428_10756"/>
<reference evidence="2" key="1">
    <citation type="submission" date="2017-02" db="EMBL/GenBank/DDBJ databases">
        <authorList>
            <person name="Varghese N."/>
            <person name="Submissions S."/>
        </authorList>
    </citation>
    <scope>NUCLEOTIDE SEQUENCE [LARGE SCALE GENOMIC DNA]</scope>
    <source>
        <strain evidence="2">USBA 833</strain>
    </source>
</reference>
<keyword evidence="2" id="KW-1185">Reference proteome</keyword>
<evidence type="ECO:0000313" key="1">
    <source>
        <dbReference type="EMBL" id="SKA86218.1"/>
    </source>
</evidence>
<dbReference type="OrthoDB" id="1683192at2"/>
<dbReference type="EMBL" id="FUYH01000007">
    <property type="protein sequence ID" value="SKA86218.1"/>
    <property type="molecule type" value="Genomic_DNA"/>
</dbReference>
<dbReference type="AlphaFoldDB" id="A0A1T4XAT1"/>